<reference evidence="2 3" key="1">
    <citation type="submission" date="2017-11" db="EMBL/GenBank/DDBJ databases">
        <title>De novo assembly and phasing of dikaryotic genomes from two isolates of Puccinia coronata f. sp. avenae, the causal agent of oat crown rust.</title>
        <authorList>
            <person name="Miller M.E."/>
            <person name="Zhang Y."/>
            <person name="Omidvar V."/>
            <person name="Sperschneider J."/>
            <person name="Schwessinger B."/>
            <person name="Raley C."/>
            <person name="Palmer J.M."/>
            <person name="Garnica D."/>
            <person name="Upadhyaya N."/>
            <person name="Rathjen J."/>
            <person name="Taylor J.M."/>
            <person name="Park R.F."/>
            <person name="Dodds P.N."/>
            <person name="Hirsch C.D."/>
            <person name="Kianian S.F."/>
            <person name="Figueroa M."/>
        </authorList>
    </citation>
    <scope>NUCLEOTIDE SEQUENCE [LARGE SCALE GENOMIC DNA]</scope>
    <source>
        <strain evidence="2">12NC29</strain>
    </source>
</reference>
<dbReference type="OrthoDB" id="10597940at2759"/>
<dbReference type="AlphaFoldDB" id="A0A2N5T5N8"/>
<organism evidence="2 3">
    <name type="scientific">Puccinia coronata f. sp. avenae</name>
    <dbReference type="NCBI Taxonomy" id="200324"/>
    <lineage>
        <taxon>Eukaryota</taxon>
        <taxon>Fungi</taxon>
        <taxon>Dikarya</taxon>
        <taxon>Basidiomycota</taxon>
        <taxon>Pucciniomycotina</taxon>
        <taxon>Pucciniomycetes</taxon>
        <taxon>Pucciniales</taxon>
        <taxon>Pucciniaceae</taxon>
        <taxon>Puccinia</taxon>
    </lineage>
</organism>
<proteinExistence type="predicted"/>
<accession>A0A2N5T5N8</accession>
<feature type="compositionally biased region" description="Polar residues" evidence="1">
    <location>
        <begin position="132"/>
        <end position="147"/>
    </location>
</feature>
<evidence type="ECO:0000313" key="2">
    <source>
        <dbReference type="EMBL" id="PLW20780.1"/>
    </source>
</evidence>
<evidence type="ECO:0000256" key="1">
    <source>
        <dbReference type="SAM" id="MobiDB-lite"/>
    </source>
</evidence>
<gene>
    <name evidence="2" type="ORF">PCANC_09293</name>
</gene>
<dbReference type="EMBL" id="PGCJ01000792">
    <property type="protein sequence ID" value="PLW20780.1"/>
    <property type="molecule type" value="Genomic_DNA"/>
</dbReference>
<protein>
    <submittedName>
        <fullName evidence="2">Uncharacterized protein</fullName>
    </submittedName>
</protein>
<feature type="region of interest" description="Disordered" evidence="1">
    <location>
        <begin position="1"/>
        <end position="40"/>
    </location>
</feature>
<dbReference type="Proteomes" id="UP000235388">
    <property type="component" value="Unassembled WGS sequence"/>
</dbReference>
<feature type="region of interest" description="Disordered" evidence="1">
    <location>
        <begin position="113"/>
        <end position="157"/>
    </location>
</feature>
<evidence type="ECO:0000313" key="3">
    <source>
        <dbReference type="Proteomes" id="UP000235388"/>
    </source>
</evidence>
<keyword evidence="3" id="KW-1185">Reference proteome</keyword>
<sequence length="241" mass="26446">MPLTDYAGLKSLDGGNEEYPVEVSNDKLSTTGSERDVPPPWGPHTALISPNDANDAEVPQAKANLSVHRSPACKAARSLAGEGVHDEFSCLSFARKQPTLPSPTCKWPNSQLSSSIASVPPPQGALDARSRMNPSVAPSSHVDSSLASDELPRPPLTKEGRNLTLEGFLQQCYFRPDDVIAHGLLALNCIGHWDYFRLSSIKQLMAMPYPFPRAIAQQMMDWARALEYTYVQHGYSYSYEV</sequence>
<name>A0A2N5T5N8_9BASI</name>
<comment type="caution">
    <text evidence="2">The sequence shown here is derived from an EMBL/GenBank/DDBJ whole genome shotgun (WGS) entry which is preliminary data.</text>
</comment>